<keyword evidence="1" id="KW-0479">Metal-binding</keyword>
<feature type="region of interest" description="Disordered" evidence="6">
    <location>
        <begin position="190"/>
        <end position="248"/>
    </location>
</feature>
<gene>
    <name evidence="8" type="ORF">DFH94DRAFT_753265</name>
</gene>
<dbReference type="GO" id="GO:0005737">
    <property type="term" value="C:cytoplasm"/>
    <property type="evidence" value="ECO:0007669"/>
    <property type="project" value="TreeGrafter"/>
</dbReference>
<accession>A0A9P5T7I0</accession>
<keyword evidence="2" id="KW-0677">Repeat</keyword>
<dbReference type="SUPFAM" id="SSF118310">
    <property type="entry name" value="AN1-like Zinc finger"/>
    <property type="match status" value="2"/>
</dbReference>
<evidence type="ECO:0000256" key="3">
    <source>
        <dbReference type="ARBA" id="ARBA00022771"/>
    </source>
</evidence>
<evidence type="ECO:0000256" key="4">
    <source>
        <dbReference type="ARBA" id="ARBA00022833"/>
    </source>
</evidence>
<dbReference type="AlphaFoldDB" id="A0A9P5T7I0"/>
<keyword evidence="3 5" id="KW-0863">Zinc-finger</keyword>
<feature type="domain" description="AN1-type" evidence="7">
    <location>
        <begin position="112"/>
        <end position="160"/>
    </location>
</feature>
<name>A0A9P5T7I0_9AGAM</name>
<dbReference type="GO" id="GO:0008270">
    <property type="term" value="F:zinc ion binding"/>
    <property type="evidence" value="ECO:0007669"/>
    <property type="project" value="UniProtKB-KW"/>
</dbReference>
<dbReference type="PANTHER" id="PTHR14677:SF40">
    <property type="entry name" value="CDC48-ASSOCIATED UBIQUITIN-LIKE_ZINC FINGER PROTEIN 1"/>
    <property type="match status" value="1"/>
</dbReference>
<dbReference type="OrthoDB" id="431929at2759"/>
<dbReference type="EMBL" id="WHVB01000012">
    <property type="protein sequence ID" value="KAF8478042.1"/>
    <property type="molecule type" value="Genomic_DNA"/>
</dbReference>
<evidence type="ECO:0000259" key="7">
    <source>
        <dbReference type="PROSITE" id="PS51039"/>
    </source>
</evidence>
<organism evidence="8 9">
    <name type="scientific">Russula ochroleuca</name>
    <dbReference type="NCBI Taxonomy" id="152965"/>
    <lineage>
        <taxon>Eukaryota</taxon>
        <taxon>Fungi</taxon>
        <taxon>Dikarya</taxon>
        <taxon>Basidiomycota</taxon>
        <taxon>Agaricomycotina</taxon>
        <taxon>Agaricomycetes</taxon>
        <taxon>Russulales</taxon>
        <taxon>Russulaceae</taxon>
        <taxon>Russula</taxon>
    </lineage>
</organism>
<reference evidence="8" key="2">
    <citation type="journal article" date="2020" name="Nat. Commun.">
        <title>Large-scale genome sequencing of mycorrhizal fungi provides insights into the early evolution of symbiotic traits.</title>
        <authorList>
            <person name="Miyauchi S."/>
            <person name="Kiss E."/>
            <person name="Kuo A."/>
            <person name="Drula E."/>
            <person name="Kohler A."/>
            <person name="Sanchez-Garcia M."/>
            <person name="Morin E."/>
            <person name="Andreopoulos B."/>
            <person name="Barry K.W."/>
            <person name="Bonito G."/>
            <person name="Buee M."/>
            <person name="Carver A."/>
            <person name="Chen C."/>
            <person name="Cichocki N."/>
            <person name="Clum A."/>
            <person name="Culley D."/>
            <person name="Crous P.W."/>
            <person name="Fauchery L."/>
            <person name="Girlanda M."/>
            <person name="Hayes R.D."/>
            <person name="Keri Z."/>
            <person name="LaButti K."/>
            <person name="Lipzen A."/>
            <person name="Lombard V."/>
            <person name="Magnuson J."/>
            <person name="Maillard F."/>
            <person name="Murat C."/>
            <person name="Nolan M."/>
            <person name="Ohm R.A."/>
            <person name="Pangilinan J."/>
            <person name="Pereira M.F."/>
            <person name="Perotto S."/>
            <person name="Peter M."/>
            <person name="Pfister S."/>
            <person name="Riley R."/>
            <person name="Sitrit Y."/>
            <person name="Stielow J.B."/>
            <person name="Szollosi G."/>
            <person name="Zifcakova L."/>
            <person name="Stursova M."/>
            <person name="Spatafora J.W."/>
            <person name="Tedersoo L."/>
            <person name="Vaario L.M."/>
            <person name="Yamada A."/>
            <person name="Yan M."/>
            <person name="Wang P."/>
            <person name="Xu J."/>
            <person name="Bruns T."/>
            <person name="Baldrian P."/>
            <person name="Vilgalys R."/>
            <person name="Dunand C."/>
            <person name="Henrissat B."/>
            <person name="Grigoriev I.V."/>
            <person name="Hibbett D."/>
            <person name="Nagy L.G."/>
            <person name="Martin F.M."/>
        </authorList>
    </citation>
    <scope>NUCLEOTIDE SEQUENCE</scope>
    <source>
        <strain evidence="8">Prilba</strain>
    </source>
</reference>
<evidence type="ECO:0000256" key="6">
    <source>
        <dbReference type="SAM" id="MobiDB-lite"/>
    </source>
</evidence>
<keyword evidence="4" id="KW-0862">Zinc</keyword>
<proteinExistence type="predicted"/>
<feature type="compositionally biased region" description="Low complexity" evidence="6">
    <location>
        <begin position="190"/>
        <end position="223"/>
    </location>
</feature>
<reference evidence="8" key="1">
    <citation type="submission" date="2019-10" db="EMBL/GenBank/DDBJ databases">
        <authorList>
            <consortium name="DOE Joint Genome Institute"/>
            <person name="Kuo A."/>
            <person name="Miyauchi S."/>
            <person name="Kiss E."/>
            <person name="Drula E."/>
            <person name="Kohler A."/>
            <person name="Sanchez-Garcia M."/>
            <person name="Andreopoulos B."/>
            <person name="Barry K.W."/>
            <person name="Bonito G."/>
            <person name="Buee M."/>
            <person name="Carver A."/>
            <person name="Chen C."/>
            <person name="Cichocki N."/>
            <person name="Clum A."/>
            <person name="Culley D."/>
            <person name="Crous P.W."/>
            <person name="Fauchery L."/>
            <person name="Girlanda M."/>
            <person name="Hayes R."/>
            <person name="Keri Z."/>
            <person name="LaButti K."/>
            <person name="Lipzen A."/>
            <person name="Lombard V."/>
            <person name="Magnuson J."/>
            <person name="Maillard F."/>
            <person name="Morin E."/>
            <person name="Murat C."/>
            <person name="Nolan M."/>
            <person name="Ohm R."/>
            <person name="Pangilinan J."/>
            <person name="Pereira M."/>
            <person name="Perotto S."/>
            <person name="Peter M."/>
            <person name="Riley R."/>
            <person name="Sitrit Y."/>
            <person name="Stielow B."/>
            <person name="Szollosi G."/>
            <person name="Zifcakova L."/>
            <person name="Stursova M."/>
            <person name="Spatafora J.W."/>
            <person name="Tedersoo L."/>
            <person name="Vaario L.-M."/>
            <person name="Yamada A."/>
            <person name="Yan M."/>
            <person name="Wang P."/>
            <person name="Xu J."/>
            <person name="Bruns T."/>
            <person name="Baldrian P."/>
            <person name="Vilgalys R."/>
            <person name="Henrissat B."/>
            <person name="Grigoriev I.V."/>
            <person name="Hibbett D."/>
            <person name="Nagy L.G."/>
            <person name="Martin F.M."/>
        </authorList>
    </citation>
    <scope>NUCLEOTIDE SEQUENCE</scope>
    <source>
        <strain evidence="8">Prilba</strain>
    </source>
</reference>
<feature type="compositionally biased region" description="Low complexity" evidence="6">
    <location>
        <begin position="149"/>
        <end position="158"/>
    </location>
</feature>
<dbReference type="PANTHER" id="PTHR14677">
    <property type="entry name" value="ARSENITE INDUCUBLE RNA ASSOCIATED PROTEIN AIP-1-RELATED"/>
    <property type="match status" value="1"/>
</dbReference>
<evidence type="ECO:0000256" key="2">
    <source>
        <dbReference type="ARBA" id="ARBA00022737"/>
    </source>
</evidence>
<feature type="compositionally biased region" description="Basic and acidic residues" evidence="6">
    <location>
        <begin position="234"/>
        <end position="247"/>
    </location>
</feature>
<dbReference type="Proteomes" id="UP000759537">
    <property type="component" value="Unassembled WGS sequence"/>
</dbReference>
<keyword evidence="9" id="KW-1185">Reference proteome</keyword>
<protein>
    <recommendedName>
        <fullName evidence="7">AN1-type domain-containing protein</fullName>
    </recommendedName>
</protein>
<evidence type="ECO:0000313" key="8">
    <source>
        <dbReference type="EMBL" id="KAF8478042.1"/>
    </source>
</evidence>
<dbReference type="InterPro" id="IPR000058">
    <property type="entry name" value="Znf_AN1"/>
</dbReference>
<evidence type="ECO:0000313" key="9">
    <source>
        <dbReference type="Proteomes" id="UP000759537"/>
    </source>
</evidence>
<dbReference type="Pfam" id="PF25403">
    <property type="entry name" value="zf-C2H2_ZFAND2"/>
    <property type="match status" value="1"/>
</dbReference>
<feature type="region of interest" description="Disordered" evidence="6">
    <location>
        <begin position="149"/>
        <end position="173"/>
    </location>
</feature>
<sequence>MSSPSSSAPTPNRDRDQQLLAVGRQCSHPSCRLVDFLPFKCQHCANSFCADHFKPASHSCPKYDEAKYNRVVPDCPLCNQPVPIPPGEDPNIGMERHLSRDCSVMTGRSQKASSTPRCARPKCGKLVFAQIQCDKCYRKFCPEHRFPSSHNCSSISSSVLPPTSAPIKPNSQAPAVSASGLAAIKRAAASVKPSASSSTKSSTVPPPAKGAASSSGVVASGSKTNTSHSNRPFSKTDRRSRQEKDSQIRAMRARAQRGLLSEDEKVILATLEAERRHGPGGKDCVIM</sequence>
<dbReference type="Gene3D" id="4.10.1110.10">
    <property type="entry name" value="AN1-like Zinc finger"/>
    <property type="match status" value="2"/>
</dbReference>
<comment type="caution">
    <text evidence="8">The sequence shown here is derived from an EMBL/GenBank/DDBJ whole genome shotgun (WGS) entry which is preliminary data.</text>
</comment>
<feature type="domain" description="AN1-type" evidence="7">
    <location>
        <begin position="20"/>
        <end position="68"/>
    </location>
</feature>
<evidence type="ECO:0000256" key="1">
    <source>
        <dbReference type="ARBA" id="ARBA00022723"/>
    </source>
</evidence>
<dbReference type="PROSITE" id="PS51039">
    <property type="entry name" value="ZF_AN1"/>
    <property type="match status" value="2"/>
</dbReference>
<evidence type="ECO:0000256" key="5">
    <source>
        <dbReference type="PROSITE-ProRule" id="PRU00449"/>
    </source>
</evidence>
<dbReference type="SMART" id="SM00154">
    <property type="entry name" value="ZnF_AN1"/>
    <property type="match status" value="2"/>
</dbReference>
<dbReference type="Pfam" id="PF01428">
    <property type="entry name" value="zf-AN1"/>
    <property type="match status" value="2"/>
</dbReference>
<dbReference type="InterPro" id="IPR057357">
    <property type="entry name" value="Znf-C2H2_ZFAND2A/B"/>
</dbReference>
<dbReference type="InterPro" id="IPR035896">
    <property type="entry name" value="AN1-like_Znf"/>
</dbReference>
<feature type="compositionally biased region" description="Polar residues" evidence="6">
    <location>
        <begin position="224"/>
        <end position="233"/>
    </location>
</feature>